<proteinExistence type="predicted"/>
<evidence type="ECO:0000313" key="1">
    <source>
        <dbReference type="EMBL" id="ABD89189.1"/>
    </source>
</evidence>
<dbReference type="HOGENOM" id="CLU_038467_0_0_5"/>
<protein>
    <submittedName>
        <fullName evidence="1">Uncharacterized protein</fullName>
    </submittedName>
</protein>
<name>Q210J7_RHOPB</name>
<reference evidence="1" key="1">
    <citation type="submission" date="2006-03" db="EMBL/GenBank/DDBJ databases">
        <title>Complete sequence of Rhodopseudomonas palustris BisB18.</title>
        <authorList>
            <consortium name="US DOE Joint Genome Institute"/>
            <person name="Copeland A."/>
            <person name="Lucas S."/>
            <person name="Lapidus A."/>
            <person name="Barry K."/>
            <person name="Detter J.C."/>
            <person name="Glavina del Rio T."/>
            <person name="Hammon N."/>
            <person name="Israni S."/>
            <person name="Dalin E."/>
            <person name="Tice H."/>
            <person name="Pitluck S."/>
            <person name="Chain P."/>
            <person name="Malfatti S."/>
            <person name="Shin M."/>
            <person name="Vergez L."/>
            <person name="Schmutz J."/>
            <person name="Larimer F."/>
            <person name="Land M."/>
            <person name="Hauser L."/>
            <person name="Pelletier D.A."/>
            <person name="Kyrpides N."/>
            <person name="Anderson I."/>
            <person name="Oda Y."/>
            <person name="Harwood C.S."/>
            <person name="Richardson P."/>
        </authorList>
    </citation>
    <scope>NUCLEOTIDE SEQUENCE [LARGE SCALE GENOMIC DNA]</scope>
    <source>
        <strain evidence="1">BisB18</strain>
    </source>
</reference>
<gene>
    <name evidence="1" type="ordered locus">RPC_3654</name>
</gene>
<dbReference type="eggNOG" id="ENOG50335X0">
    <property type="taxonomic scope" value="Bacteria"/>
</dbReference>
<dbReference type="AlphaFoldDB" id="Q210J7"/>
<accession>Q210J7</accession>
<dbReference type="KEGG" id="rpc:RPC_3654"/>
<sequence>MSTDSKQRIRVSMDDQIELMWFDPQFRSRTAELSAAIERIGDQLIEHELANGIRQRARQPADKKKFYLAVGALACNLLLLKAAEGDAKLAIPRAHGFLWPKGGNANPVFGQHFLTAIDLLAALKLIHEDCKGFRISERLKQASLISPTEHLASCLPLNPPDWRSIYRLDDPALIILKEGKDEDGRAQAVSFKPTARTKQWAGQIRRMNRHLRDAQIEIAGASDKLAIGKDGQIIAPYRRSLRRIFNNGKWGHGGRLAGGFWMSMERSERKRIRIDGEPIADVDYQQLFPRLAYVRARAEQPDGDIYDVQGDQTGRDGWKRLMNALLFANGPLKNWPEETLQHFPAGTKLRDAIKMLCQKHGPIAPLFGTGLGFELMRAESDIIIEVTTQLFRQGITALPLHDAVLVAESRAVAAQKEMQDEFERQTGCGCAILKIKVMSE</sequence>
<organism evidence="1">
    <name type="scientific">Rhodopseudomonas palustris (strain BisB18)</name>
    <dbReference type="NCBI Taxonomy" id="316056"/>
    <lineage>
        <taxon>Bacteria</taxon>
        <taxon>Pseudomonadati</taxon>
        <taxon>Pseudomonadota</taxon>
        <taxon>Alphaproteobacteria</taxon>
        <taxon>Hyphomicrobiales</taxon>
        <taxon>Nitrobacteraceae</taxon>
        <taxon>Rhodopseudomonas</taxon>
    </lineage>
</organism>
<dbReference type="EMBL" id="CP000301">
    <property type="protein sequence ID" value="ABD89189.1"/>
    <property type="molecule type" value="Genomic_DNA"/>
</dbReference>